<organism evidence="3 4">
    <name type="scientific">Eiseniibacteriota bacterium</name>
    <dbReference type="NCBI Taxonomy" id="2212470"/>
    <lineage>
        <taxon>Bacteria</taxon>
        <taxon>Candidatus Eiseniibacteriota</taxon>
    </lineage>
</organism>
<reference evidence="3 4" key="1">
    <citation type="journal article" date="2019" name="Nat. Microbiol.">
        <title>Mediterranean grassland soil C-N compound turnover is dependent on rainfall and depth, and is mediated by genomically divergent microorganisms.</title>
        <authorList>
            <person name="Diamond S."/>
            <person name="Andeer P.F."/>
            <person name="Li Z."/>
            <person name="Crits-Christoph A."/>
            <person name="Burstein D."/>
            <person name="Anantharaman K."/>
            <person name="Lane K.R."/>
            <person name="Thomas B.C."/>
            <person name="Pan C."/>
            <person name="Northen T.R."/>
            <person name="Banfield J.F."/>
        </authorList>
    </citation>
    <scope>NUCLEOTIDE SEQUENCE [LARGE SCALE GENOMIC DNA]</scope>
    <source>
        <strain evidence="3">WS_1</strain>
    </source>
</reference>
<gene>
    <name evidence="3" type="ORF">E6K71_00235</name>
</gene>
<feature type="chain" id="PRO_5021993792" description="TonB C-terminal domain-containing protein" evidence="2">
    <location>
        <begin position="33"/>
        <end position="321"/>
    </location>
</feature>
<feature type="region of interest" description="Disordered" evidence="1">
    <location>
        <begin position="287"/>
        <end position="321"/>
    </location>
</feature>
<evidence type="ECO:0000313" key="4">
    <source>
        <dbReference type="Proteomes" id="UP000316292"/>
    </source>
</evidence>
<dbReference type="Proteomes" id="UP000316292">
    <property type="component" value="Unassembled WGS sequence"/>
</dbReference>
<feature type="signal peptide" evidence="2">
    <location>
        <begin position="1"/>
        <end position="32"/>
    </location>
</feature>
<evidence type="ECO:0000256" key="1">
    <source>
        <dbReference type="SAM" id="MobiDB-lite"/>
    </source>
</evidence>
<comment type="caution">
    <text evidence="3">The sequence shown here is derived from an EMBL/GenBank/DDBJ whole genome shotgun (WGS) entry which is preliminary data.</text>
</comment>
<evidence type="ECO:0000256" key="2">
    <source>
        <dbReference type="SAM" id="SignalP"/>
    </source>
</evidence>
<accession>A0A538SJI5</accession>
<keyword evidence="2" id="KW-0732">Signal</keyword>
<evidence type="ECO:0000313" key="3">
    <source>
        <dbReference type="EMBL" id="TMQ51544.1"/>
    </source>
</evidence>
<name>A0A538SJI5_UNCEI</name>
<dbReference type="EMBL" id="VBOR01000006">
    <property type="protein sequence ID" value="TMQ51544.1"/>
    <property type="molecule type" value="Genomic_DNA"/>
</dbReference>
<evidence type="ECO:0008006" key="5">
    <source>
        <dbReference type="Google" id="ProtNLM"/>
    </source>
</evidence>
<sequence>MNPLASIRPRVAVLVLLACVAAVSIAAAPARAGIGAEGEPSFGISGYFKTPPRLGQATTLLVRVWGEDSYDVPVTSVARISIPEGIRVISGDTVSVAHVNRWMRRRAQRLIQIVIRPERPGRYLIRGWLGIDGGPDHGADETDFLLSVVLEQDSVIYAHAPRVTRFENVRHGQRYRYAGRYLVPIDSSQALLEEDITSKAKAKSQEEAYCSGCPGPLPTLIPFVVMVGSDGRIRESRFLDMQEEGSTDPSIVAAASAALQRWEFSAARAGDRAVADFLVVRVPVKGSPALPERPVEDAPAPVPTGTAGDGQPAGTARDGEP</sequence>
<protein>
    <recommendedName>
        <fullName evidence="5">TonB C-terminal domain-containing protein</fullName>
    </recommendedName>
</protein>
<proteinExistence type="predicted"/>
<dbReference type="AlphaFoldDB" id="A0A538SJI5"/>